<evidence type="ECO:0000259" key="5">
    <source>
        <dbReference type="PROSITE" id="PS51898"/>
    </source>
</evidence>
<dbReference type="InterPro" id="IPR050090">
    <property type="entry name" value="Tyrosine_recombinase_XerCD"/>
</dbReference>
<dbReference type="Proteomes" id="UP000295087">
    <property type="component" value="Unassembled WGS sequence"/>
</dbReference>
<evidence type="ECO:0000256" key="3">
    <source>
        <dbReference type="ARBA" id="ARBA00023172"/>
    </source>
</evidence>
<dbReference type="PROSITE" id="PS51898">
    <property type="entry name" value="TYR_RECOMBINASE"/>
    <property type="match status" value="1"/>
</dbReference>
<protein>
    <submittedName>
        <fullName evidence="7">Site-specific recombinase XerD</fullName>
    </submittedName>
</protein>
<dbReference type="GO" id="GO:0006310">
    <property type="term" value="P:DNA recombination"/>
    <property type="evidence" value="ECO:0007669"/>
    <property type="project" value="UniProtKB-KW"/>
</dbReference>
<keyword evidence="2 4" id="KW-0238">DNA-binding</keyword>
<dbReference type="Gene3D" id="1.10.150.130">
    <property type="match status" value="1"/>
</dbReference>
<dbReference type="PANTHER" id="PTHR30349">
    <property type="entry name" value="PHAGE INTEGRASE-RELATED"/>
    <property type="match status" value="1"/>
</dbReference>
<dbReference type="InterPro" id="IPR011010">
    <property type="entry name" value="DNA_brk_join_enz"/>
</dbReference>
<feature type="domain" description="Tyr recombinase" evidence="5">
    <location>
        <begin position="136"/>
        <end position="321"/>
    </location>
</feature>
<dbReference type="GO" id="GO:0003677">
    <property type="term" value="F:DNA binding"/>
    <property type="evidence" value="ECO:0007669"/>
    <property type="project" value="UniProtKB-UniRule"/>
</dbReference>
<keyword evidence="3" id="KW-0233">DNA recombination</keyword>
<dbReference type="InterPro" id="IPR010998">
    <property type="entry name" value="Integrase_recombinase_N"/>
</dbReference>
<feature type="domain" description="Core-binding (CB)" evidence="6">
    <location>
        <begin position="33"/>
        <end position="117"/>
    </location>
</feature>
<dbReference type="InterPro" id="IPR044068">
    <property type="entry name" value="CB"/>
</dbReference>
<dbReference type="PANTHER" id="PTHR30349:SF41">
    <property type="entry name" value="INTEGRASE_RECOMBINASE PROTEIN MJ0367-RELATED"/>
    <property type="match status" value="1"/>
</dbReference>
<evidence type="ECO:0000313" key="7">
    <source>
        <dbReference type="EMBL" id="TDP31572.1"/>
    </source>
</evidence>
<dbReference type="GO" id="GO:0015074">
    <property type="term" value="P:DNA integration"/>
    <property type="evidence" value="ECO:0007669"/>
    <property type="project" value="InterPro"/>
</dbReference>
<evidence type="ECO:0000256" key="2">
    <source>
        <dbReference type="ARBA" id="ARBA00023125"/>
    </source>
</evidence>
<evidence type="ECO:0000256" key="4">
    <source>
        <dbReference type="PROSITE-ProRule" id="PRU01248"/>
    </source>
</evidence>
<dbReference type="EMBL" id="SNXK01000008">
    <property type="protein sequence ID" value="TDP31572.1"/>
    <property type="molecule type" value="Genomic_DNA"/>
</dbReference>
<dbReference type="RefSeq" id="WP_084476184.1">
    <property type="nucleotide sequence ID" value="NZ_SNXK01000008.1"/>
</dbReference>
<dbReference type="AlphaFoldDB" id="A0A4V3CMU7"/>
<accession>A0A4V3CMU7</accession>
<comment type="caution">
    <text evidence="7">The sequence shown here is derived from an EMBL/GenBank/DDBJ whole genome shotgun (WGS) entry which is preliminary data.</text>
</comment>
<dbReference type="InterPro" id="IPR002104">
    <property type="entry name" value="Integrase_catalytic"/>
</dbReference>
<organism evidence="7 8">
    <name type="scientific">Nocardia ignorata</name>
    <dbReference type="NCBI Taxonomy" id="145285"/>
    <lineage>
        <taxon>Bacteria</taxon>
        <taxon>Bacillati</taxon>
        <taxon>Actinomycetota</taxon>
        <taxon>Actinomycetes</taxon>
        <taxon>Mycobacteriales</taxon>
        <taxon>Nocardiaceae</taxon>
        <taxon>Nocardia</taxon>
    </lineage>
</organism>
<reference evidence="7 8" key="1">
    <citation type="submission" date="2019-03" db="EMBL/GenBank/DDBJ databases">
        <title>Genomic Encyclopedia of Type Strains, Phase IV (KMG-IV): sequencing the most valuable type-strain genomes for metagenomic binning, comparative biology and taxonomic classification.</title>
        <authorList>
            <person name="Goeker M."/>
        </authorList>
    </citation>
    <scope>NUCLEOTIDE SEQUENCE [LARGE SCALE GENOMIC DNA]</scope>
    <source>
        <strain evidence="7 8">DSM 44496</strain>
    </source>
</reference>
<evidence type="ECO:0000259" key="6">
    <source>
        <dbReference type="PROSITE" id="PS51900"/>
    </source>
</evidence>
<dbReference type="Pfam" id="PF00589">
    <property type="entry name" value="Phage_integrase"/>
    <property type="match status" value="1"/>
</dbReference>
<dbReference type="SUPFAM" id="SSF56349">
    <property type="entry name" value="DNA breaking-rejoining enzymes"/>
    <property type="match status" value="1"/>
</dbReference>
<keyword evidence="8" id="KW-1185">Reference proteome</keyword>
<dbReference type="PROSITE" id="PS51900">
    <property type="entry name" value="CB"/>
    <property type="match status" value="1"/>
</dbReference>
<gene>
    <name evidence="7" type="ORF">DFR75_108177</name>
</gene>
<comment type="similarity">
    <text evidence="1">Belongs to the 'phage' integrase family.</text>
</comment>
<name>A0A4V3CMU7_NOCIG</name>
<proteinExistence type="inferred from homology"/>
<dbReference type="Gene3D" id="1.10.443.10">
    <property type="entry name" value="Intergrase catalytic core"/>
    <property type="match status" value="1"/>
</dbReference>
<sequence length="360" mass="40350">MSDPNHEIARKLLDQLGIQVQDLLPKSDPAPVPTFDEYIARIIPSVSAGTLRTYGTYWQRLQNEWGTRRLDDPTNLEMQALVERIRAGAVQRRNSRGGRSAAEHMVSALRYLYRFAANDGYVRTSNAATELIKPRRLPSPRGAIAAERLHEVIEVVTTTGDDVELDTLLLRLHLETACRTGSALAIRPTDLDARQRLVKLRGKGGTVHWQPISTALLTMLTAHCARGDDPDGQLLRYRYGRPITRRRYDHLWMRAGRQLPWVATQQVSTHWLRHTVLTWVERNFGYAVARAYAAHAVQYTPGGATLTYVRASVHEVADALSALTSELHPLAMGQSATSRVLSPLPLPVWTPQHGPSIHHQ</sequence>
<dbReference type="InterPro" id="IPR013762">
    <property type="entry name" value="Integrase-like_cat_sf"/>
</dbReference>
<evidence type="ECO:0000313" key="8">
    <source>
        <dbReference type="Proteomes" id="UP000295087"/>
    </source>
</evidence>
<evidence type="ECO:0000256" key="1">
    <source>
        <dbReference type="ARBA" id="ARBA00008857"/>
    </source>
</evidence>